<dbReference type="Proteomes" id="UP000663069">
    <property type="component" value="Chromosome"/>
</dbReference>
<proteinExistence type="predicted"/>
<dbReference type="RefSeq" id="WP_194811820.1">
    <property type="nucleotide sequence ID" value="NZ_CP063056.1"/>
</dbReference>
<keyword evidence="1" id="KW-0472">Membrane</keyword>
<accession>A0ABX6UWE7</accession>
<evidence type="ECO:0000313" key="3">
    <source>
        <dbReference type="Proteomes" id="UP000663069"/>
    </source>
</evidence>
<evidence type="ECO:0000256" key="1">
    <source>
        <dbReference type="SAM" id="Phobius"/>
    </source>
</evidence>
<keyword evidence="1" id="KW-0812">Transmembrane</keyword>
<protein>
    <recommendedName>
        <fullName evidence="4">DUF3592 domain-containing protein</fullName>
    </recommendedName>
</protein>
<evidence type="ECO:0008006" key="4">
    <source>
        <dbReference type="Google" id="ProtNLM"/>
    </source>
</evidence>
<gene>
    <name evidence="2" type="ORF">IHV77_10050</name>
</gene>
<name>A0ABX6UWE7_9PAST</name>
<dbReference type="EMBL" id="CP063056">
    <property type="protein sequence ID" value="QPB42238.1"/>
    <property type="molecule type" value="Genomic_DNA"/>
</dbReference>
<sequence length="127" mass="14512">MIYMLMIVFIAVAFTTAFFFKKRKNKKLQKGGSEMYGIEVYENGKTFDIANKTVLLVDKFTVPYGQNGSRSYEGNVLTALYTVSGDFAFGNDSLLPKFRIDGKTVHWEWVRCRNRPYSNNITVLVLG</sequence>
<evidence type="ECO:0000313" key="2">
    <source>
        <dbReference type="EMBL" id="QPB42238.1"/>
    </source>
</evidence>
<organism evidence="2 3">
    <name type="scientific">Rodentibacter haemolyticus</name>
    <dbReference type="NCBI Taxonomy" id="2778911"/>
    <lineage>
        <taxon>Bacteria</taxon>
        <taxon>Pseudomonadati</taxon>
        <taxon>Pseudomonadota</taxon>
        <taxon>Gammaproteobacteria</taxon>
        <taxon>Pasteurellales</taxon>
        <taxon>Pasteurellaceae</taxon>
        <taxon>Rodentibacter</taxon>
    </lineage>
</organism>
<feature type="transmembrane region" description="Helical" evidence="1">
    <location>
        <begin position="6"/>
        <end position="21"/>
    </location>
</feature>
<keyword evidence="3" id="KW-1185">Reference proteome</keyword>
<keyword evidence="1" id="KW-1133">Transmembrane helix</keyword>
<reference evidence="2 3" key="1">
    <citation type="submission" date="2020-10" db="EMBL/GenBank/DDBJ databases">
        <title>Genome Sequencing of Rodentibacter spp. strain DSM111151.</title>
        <authorList>
            <person name="Benga L."/>
            <person name="Lautwein T."/>
        </authorList>
    </citation>
    <scope>NUCLEOTIDE SEQUENCE [LARGE SCALE GENOMIC DNA]</scope>
    <source>
        <strain evidence="2 3">DSM 111151</strain>
    </source>
</reference>